<protein>
    <submittedName>
        <fullName evidence="1">Uncharacterized protein</fullName>
    </submittedName>
</protein>
<sequence length="91" mass="10215">MYIVKGFKKNSGVIKETGRKWENYTLFCLKESKDESVTGYETHIAKVSTKVLQETFPNSAAIIDSHVNINYGVRTFGGAEKLVVESIDIIK</sequence>
<dbReference type="EMBL" id="BK015972">
    <property type="protein sequence ID" value="DAF87918.1"/>
    <property type="molecule type" value="Genomic_DNA"/>
</dbReference>
<organism evidence="1">
    <name type="scientific">Inoviridae sp. ctwVE22</name>
    <dbReference type="NCBI Taxonomy" id="2825786"/>
    <lineage>
        <taxon>Viruses</taxon>
        <taxon>Monodnaviria</taxon>
        <taxon>Loebvirae</taxon>
        <taxon>Hofneiviricota</taxon>
        <taxon>Faserviricetes</taxon>
        <taxon>Tubulavirales</taxon>
        <taxon>Inoviridae</taxon>
    </lineage>
</organism>
<accession>A0A8S5U0E8</accession>
<proteinExistence type="predicted"/>
<evidence type="ECO:0000313" key="1">
    <source>
        <dbReference type="EMBL" id="DAF87918.1"/>
    </source>
</evidence>
<reference evidence="1" key="1">
    <citation type="journal article" date="2021" name="Proc. Natl. Acad. Sci. U.S.A.">
        <title>A Catalog of Tens of Thousands of Viruses from Human Metagenomes Reveals Hidden Associations with Chronic Diseases.</title>
        <authorList>
            <person name="Tisza M.J."/>
            <person name="Buck C.B."/>
        </authorList>
    </citation>
    <scope>NUCLEOTIDE SEQUENCE</scope>
    <source>
        <strain evidence="1">CtwVE22</strain>
    </source>
</reference>
<name>A0A8S5U0E8_9VIRU</name>